<dbReference type="Proteomes" id="UP000775547">
    <property type="component" value="Unassembled WGS sequence"/>
</dbReference>
<dbReference type="OrthoDB" id="3258311at2759"/>
<organism evidence="1 2">
    <name type="scientific">Asterophora parasitica</name>
    <dbReference type="NCBI Taxonomy" id="117018"/>
    <lineage>
        <taxon>Eukaryota</taxon>
        <taxon>Fungi</taxon>
        <taxon>Dikarya</taxon>
        <taxon>Basidiomycota</taxon>
        <taxon>Agaricomycotina</taxon>
        <taxon>Agaricomycetes</taxon>
        <taxon>Agaricomycetidae</taxon>
        <taxon>Agaricales</taxon>
        <taxon>Tricholomatineae</taxon>
        <taxon>Lyophyllaceae</taxon>
        <taxon>Asterophora</taxon>
    </lineage>
</organism>
<dbReference type="AlphaFoldDB" id="A0A9P7G7K2"/>
<dbReference type="EMBL" id="JABCKV010000053">
    <property type="protein sequence ID" value="KAG5644978.1"/>
    <property type="molecule type" value="Genomic_DNA"/>
</dbReference>
<reference evidence="1" key="1">
    <citation type="submission" date="2020-07" db="EMBL/GenBank/DDBJ databases">
        <authorList>
            <person name="Nieuwenhuis M."/>
            <person name="Van De Peppel L.J.J."/>
        </authorList>
    </citation>
    <scope>NUCLEOTIDE SEQUENCE</scope>
    <source>
        <strain evidence="1">AP01</strain>
        <tissue evidence="1">Mycelium</tissue>
    </source>
</reference>
<proteinExistence type="predicted"/>
<comment type="caution">
    <text evidence="1">The sequence shown here is derived from an EMBL/GenBank/DDBJ whole genome shotgun (WGS) entry which is preliminary data.</text>
</comment>
<sequence>MVCGATDADWTDFVAWLSSATNLANLTHFKFTTDCGIHDDDVVHLLHILTARHASLGVIVFEGLVTGTHVLFNRIARLFPNLVGLTLMYRASSRQMRNQSTAWPEPIWAYAVHLAGLEHLRYFAWNNDGPGGPEGFYDQAHETHYDKWMETKDEDLFERDRWTPVRRAGGSITAVDKDLEWSFARSEWNPEIWIGHWPVVLPKGCARVRALRE</sequence>
<reference evidence="1" key="2">
    <citation type="submission" date="2021-10" db="EMBL/GenBank/DDBJ databases">
        <title>Phylogenomics reveals ancestral predisposition of the termite-cultivated fungus Termitomyces towards a domesticated lifestyle.</title>
        <authorList>
            <person name="Auxier B."/>
            <person name="Grum-Grzhimaylo A."/>
            <person name="Cardenas M.E."/>
            <person name="Lodge J.D."/>
            <person name="Laessoe T."/>
            <person name="Pedersen O."/>
            <person name="Smith M.E."/>
            <person name="Kuyper T.W."/>
            <person name="Franco-Molano E.A."/>
            <person name="Baroni T.J."/>
            <person name="Aanen D.K."/>
        </authorList>
    </citation>
    <scope>NUCLEOTIDE SEQUENCE</scope>
    <source>
        <strain evidence="1">AP01</strain>
        <tissue evidence="1">Mycelium</tissue>
    </source>
</reference>
<keyword evidence="2" id="KW-1185">Reference proteome</keyword>
<accession>A0A9P7G7K2</accession>
<protein>
    <submittedName>
        <fullName evidence="1">Uncharacterized protein</fullName>
    </submittedName>
</protein>
<evidence type="ECO:0000313" key="1">
    <source>
        <dbReference type="EMBL" id="KAG5644978.1"/>
    </source>
</evidence>
<name>A0A9P7G7K2_9AGAR</name>
<evidence type="ECO:0000313" key="2">
    <source>
        <dbReference type="Proteomes" id="UP000775547"/>
    </source>
</evidence>
<gene>
    <name evidence="1" type="ORF">DXG03_007350</name>
</gene>